<evidence type="ECO:0000313" key="1">
    <source>
        <dbReference type="EMBL" id="ETN84599.1"/>
    </source>
</evidence>
<organism evidence="1 2">
    <name type="scientific">Necator americanus</name>
    <name type="common">Human hookworm</name>
    <dbReference type="NCBI Taxonomy" id="51031"/>
    <lineage>
        <taxon>Eukaryota</taxon>
        <taxon>Metazoa</taxon>
        <taxon>Ecdysozoa</taxon>
        <taxon>Nematoda</taxon>
        <taxon>Chromadorea</taxon>
        <taxon>Rhabditida</taxon>
        <taxon>Rhabditina</taxon>
        <taxon>Rhabditomorpha</taxon>
        <taxon>Strongyloidea</taxon>
        <taxon>Ancylostomatidae</taxon>
        <taxon>Bunostominae</taxon>
        <taxon>Necator</taxon>
    </lineage>
</organism>
<dbReference type="Proteomes" id="UP000053676">
    <property type="component" value="Unassembled WGS sequence"/>
</dbReference>
<reference evidence="2" key="1">
    <citation type="journal article" date="2014" name="Nat. Genet.">
        <title>Genome of the human hookworm Necator americanus.</title>
        <authorList>
            <person name="Tang Y.T."/>
            <person name="Gao X."/>
            <person name="Rosa B.A."/>
            <person name="Abubucker S."/>
            <person name="Hallsworth-Pepin K."/>
            <person name="Martin J."/>
            <person name="Tyagi R."/>
            <person name="Heizer E."/>
            <person name="Zhang X."/>
            <person name="Bhonagiri-Palsikar V."/>
            <person name="Minx P."/>
            <person name="Warren W.C."/>
            <person name="Wang Q."/>
            <person name="Zhan B."/>
            <person name="Hotez P.J."/>
            <person name="Sternberg P.W."/>
            <person name="Dougall A."/>
            <person name="Gaze S.T."/>
            <person name="Mulvenna J."/>
            <person name="Sotillo J."/>
            <person name="Ranganathan S."/>
            <person name="Rabelo E.M."/>
            <person name="Wilson R.K."/>
            <person name="Felgner P.L."/>
            <person name="Bethony J."/>
            <person name="Hawdon J.M."/>
            <person name="Gasser R.B."/>
            <person name="Loukas A."/>
            <person name="Mitreva M."/>
        </authorList>
    </citation>
    <scope>NUCLEOTIDE SEQUENCE [LARGE SCALE GENOMIC DNA]</scope>
</reference>
<accession>W2TSG0</accession>
<name>W2TSG0_NECAM</name>
<dbReference type="KEGG" id="nai:NECAME_17091"/>
<dbReference type="EMBL" id="KI657918">
    <property type="protein sequence ID" value="ETN84599.1"/>
    <property type="molecule type" value="Genomic_DNA"/>
</dbReference>
<sequence>MIKMLDRLCVAYQLAQIRYDLEQPFHKLSFFGVGLGKKSDILFDDFYQSIERSRSVEERMERNARLRKVMRSFFDQYSQQIFDEQWYTMAELLLYNKREQAR</sequence>
<keyword evidence="2" id="KW-1185">Reference proteome</keyword>
<evidence type="ECO:0000313" key="2">
    <source>
        <dbReference type="Proteomes" id="UP000053676"/>
    </source>
</evidence>
<protein>
    <submittedName>
        <fullName evidence="1">Uncharacterized protein</fullName>
    </submittedName>
</protein>
<dbReference type="OrthoDB" id="448954at2759"/>
<gene>
    <name evidence="1" type="ORF">NECAME_17091</name>
</gene>
<proteinExistence type="predicted"/>
<dbReference type="STRING" id="51031.W2TSG0"/>
<dbReference type="AlphaFoldDB" id="W2TSG0"/>